<accession>A0A345C483</accession>
<proteinExistence type="predicted"/>
<dbReference type="InterPro" id="IPR007344">
    <property type="entry name" value="GrpB/CoaE"/>
</dbReference>
<evidence type="ECO:0000313" key="2">
    <source>
        <dbReference type="Proteomes" id="UP000252100"/>
    </source>
</evidence>
<protein>
    <recommendedName>
        <fullName evidence="3">GrpB family protein</fullName>
    </recommendedName>
</protein>
<organism evidence="1 2">
    <name type="scientific">Salicibibacter kimchii</name>
    <dbReference type="NCBI Taxonomy" id="2099786"/>
    <lineage>
        <taxon>Bacteria</taxon>
        <taxon>Bacillati</taxon>
        <taxon>Bacillota</taxon>
        <taxon>Bacilli</taxon>
        <taxon>Bacillales</taxon>
        <taxon>Bacillaceae</taxon>
        <taxon>Salicibibacter</taxon>
    </lineage>
</organism>
<dbReference type="EMBL" id="CP031092">
    <property type="protein sequence ID" value="AXF58014.1"/>
    <property type="molecule type" value="Genomic_DNA"/>
</dbReference>
<dbReference type="Proteomes" id="UP000252100">
    <property type="component" value="Chromosome"/>
</dbReference>
<dbReference type="AlphaFoldDB" id="A0A345C483"/>
<dbReference type="KEGG" id="rue:DT065_14705"/>
<evidence type="ECO:0000313" key="1">
    <source>
        <dbReference type="EMBL" id="AXF58014.1"/>
    </source>
</evidence>
<dbReference type="InterPro" id="IPR043519">
    <property type="entry name" value="NT_sf"/>
</dbReference>
<dbReference type="OrthoDB" id="9799092at2"/>
<dbReference type="Pfam" id="PF04229">
    <property type="entry name" value="GrpB"/>
    <property type="match status" value="1"/>
</dbReference>
<dbReference type="PANTHER" id="PTHR34822:SF1">
    <property type="entry name" value="GRPB FAMILY PROTEIN"/>
    <property type="match status" value="1"/>
</dbReference>
<dbReference type="SUPFAM" id="SSF81301">
    <property type="entry name" value="Nucleotidyltransferase"/>
    <property type="match status" value="1"/>
</dbReference>
<evidence type="ECO:0008006" key="3">
    <source>
        <dbReference type="Google" id="ProtNLM"/>
    </source>
</evidence>
<name>A0A345C483_9BACI</name>
<keyword evidence="2" id="KW-1185">Reference proteome</keyword>
<sequence length="49" mass="5565">MRKVEVTTHNKAWPSMFEEEANKLRDIFGSEIIEIHHIGSTSVNGLKAL</sequence>
<gene>
    <name evidence="1" type="ORF">DT065_14705</name>
</gene>
<reference evidence="1 2" key="1">
    <citation type="journal article" date="2018" name="J. Microbiol.">
        <title>Salicibibacter kimchii gen. nov., sp. nov., a moderately halophilic and alkalitolerant bacterium in the family Bacillaceae, isolated from kimchi.</title>
        <authorList>
            <person name="Jang J.Y."/>
            <person name="Oh Y.J."/>
            <person name="Lim S.K."/>
            <person name="Park H.K."/>
            <person name="Lee C."/>
            <person name="Kim J.Y."/>
            <person name="Lee M.A."/>
            <person name="Choi H.J."/>
        </authorList>
    </citation>
    <scope>NUCLEOTIDE SEQUENCE [LARGE SCALE GENOMIC DNA]</scope>
    <source>
        <strain evidence="1 2">NKC1-1</strain>
    </source>
</reference>
<dbReference type="Gene3D" id="3.30.460.10">
    <property type="entry name" value="Beta Polymerase, domain 2"/>
    <property type="match status" value="1"/>
</dbReference>
<dbReference type="PANTHER" id="PTHR34822">
    <property type="entry name" value="GRPB DOMAIN PROTEIN (AFU_ORTHOLOGUE AFUA_1G01530)"/>
    <property type="match status" value="1"/>
</dbReference>